<protein>
    <submittedName>
        <fullName evidence="13">TonB-dependent receptor</fullName>
    </submittedName>
</protein>
<evidence type="ECO:0000256" key="10">
    <source>
        <dbReference type="SAM" id="SignalP"/>
    </source>
</evidence>
<evidence type="ECO:0000256" key="9">
    <source>
        <dbReference type="RuleBase" id="RU003357"/>
    </source>
</evidence>
<keyword evidence="3 8" id="KW-1134">Transmembrane beta strand</keyword>
<dbReference type="InterPro" id="IPR013784">
    <property type="entry name" value="Carb-bd-like_fold"/>
</dbReference>
<evidence type="ECO:0000259" key="11">
    <source>
        <dbReference type="Pfam" id="PF00593"/>
    </source>
</evidence>
<dbReference type="InterPro" id="IPR036942">
    <property type="entry name" value="Beta-barrel_TonB_sf"/>
</dbReference>
<gene>
    <name evidence="13" type="ORF">L3081_05480</name>
</gene>
<dbReference type="Gene3D" id="2.60.40.1120">
    <property type="entry name" value="Carboxypeptidase-like, regulatory domain"/>
    <property type="match status" value="1"/>
</dbReference>
<comment type="similarity">
    <text evidence="8 9">Belongs to the TonB-dependent receptor family.</text>
</comment>
<dbReference type="Pfam" id="PF00593">
    <property type="entry name" value="TonB_dep_Rec_b-barrel"/>
    <property type="match status" value="1"/>
</dbReference>
<feature type="signal peptide" evidence="10">
    <location>
        <begin position="1"/>
        <end position="33"/>
    </location>
</feature>
<dbReference type="InterPro" id="IPR012910">
    <property type="entry name" value="Plug_dom"/>
</dbReference>
<dbReference type="InterPro" id="IPR039426">
    <property type="entry name" value="TonB-dep_rcpt-like"/>
</dbReference>
<organism evidence="13 14">
    <name type="scientific">Colwellia maritima</name>
    <dbReference type="NCBI Taxonomy" id="2912588"/>
    <lineage>
        <taxon>Bacteria</taxon>
        <taxon>Pseudomonadati</taxon>
        <taxon>Pseudomonadota</taxon>
        <taxon>Gammaproteobacteria</taxon>
        <taxon>Alteromonadales</taxon>
        <taxon>Colwelliaceae</taxon>
        <taxon>Colwellia</taxon>
    </lineage>
</organism>
<evidence type="ECO:0000313" key="13">
    <source>
        <dbReference type="EMBL" id="MCI2282943.1"/>
    </source>
</evidence>
<dbReference type="Gene3D" id="2.170.130.10">
    <property type="entry name" value="TonB-dependent receptor, plug domain"/>
    <property type="match status" value="1"/>
</dbReference>
<name>A0ABS9WY62_9GAMM</name>
<evidence type="ECO:0000256" key="6">
    <source>
        <dbReference type="ARBA" id="ARBA00023136"/>
    </source>
</evidence>
<feature type="domain" description="TonB-dependent receptor plug" evidence="12">
    <location>
        <begin position="153"/>
        <end position="244"/>
    </location>
</feature>
<feature type="chain" id="PRO_5046505640" evidence="10">
    <location>
        <begin position="34"/>
        <end position="995"/>
    </location>
</feature>
<evidence type="ECO:0000256" key="3">
    <source>
        <dbReference type="ARBA" id="ARBA00022452"/>
    </source>
</evidence>
<feature type="domain" description="TonB-dependent receptor-like beta-barrel" evidence="11">
    <location>
        <begin position="384"/>
        <end position="939"/>
    </location>
</feature>
<dbReference type="Gene3D" id="2.40.170.20">
    <property type="entry name" value="TonB-dependent receptor, beta-barrel domain"/>
    <property type="match status" value="1"/>
</dbReference>
<keyword evidence="2 8" id="KW-0813">Transport</keyword>
<evidence type="ECO:0000256" key="2">
    <source>
        <dbReference type="ARBA" id="ARBA00022448"/>
    </source>
</evidence>
<proteinExistence type="inferred from homology"/>
<dbReference type="SUPFAM" id="SSF49452">
    <property type="entry name" value="Starch-binding domain-like"/>
    <property type="match status" value="1"/>
</dbReference>
<evidence type="ECO:0000313" key="14">
    <source>
        <dbReference type="Proteomes" id="UP001139646"/>
    </source>
</evidence>
<evidence type="ECO:0000256" key="7">
    <source>
        <dbReference type="ARBA" id="ARBA00023237"/>
    </source>
</evidence>
<dbReference type="InterPro" id="IPR037066">
    <property type="entry name" value="Plug_dom_sf"/>
</dbReference>
<accession>A0ABS9WY62</accession>
<keyword evidence="10" id="KW-0732">Signal</keyword>
<dbReference type="Proteomes" id="UP001139646">
    <property type="component" value="Unassembled WGS sequence"/>
</dbReference>
<dbReference type="PROSITE" id="PS52016">
    <property type="entry name" value="TONB_DEPENDENT_REC_3"/>
    <property type="match status" value="1"/>
</dbReference>
<evidence type="ECO:0000256" key="8">
    <source>
        <dbReference type="PROSITE-ProRule" id="PRU01360"/>
    </source>
</evidence>
<sequence>MSNIIKSGFKPRKSLAAIAVGTALMLSMPTAMAADAFNGSVKGVITNTSAQATSGATITLKHKGKNITRTIQTAVDGSYSLRKLPVGEYRMTITKEGFDTIEERDLTVTVGGAIVYNGVLLAVGNTSADIERISVTGSRISQIDLESSTGGIVLTADQLEKMPVDSGFEAMALLAPGTTSNSEFDGASVGGSSSAENGYYLNGINITSIKTGIGSISMPWEAISQTEIKSGGIDPSFGGALGGIVNAVSKSGSNEFEFGGYLRVDPEATREHHDNLLNADGTLNKNTAQDESTFTRYNIWASGALIEDSVFFYALYEPQKNDYSAAKINTLDEGETTSDRYFGKLDWYINDEHSIELTTIGFTKKGKGTTFLNDGATQEVGAATGSYATSTGGDVYGLKYSGILNDAMTIEFVAGRTTDNTYNAVENTDPLVVSYLTGSKQYISAETDDVVTESEFIRDQLRLDFNWVLDAHDIKIGVDYTKISVDYQSKQNGVPGREGWWTATYAAGGGRDGLPEGTAYVDQRIRTDFSDSDVESTAFYIQDVWTLTDQLVLNLGVRYSDVANTVSDGRKYIDIKGQIAPRVQAIYDFSGDGTTKLFATYGRYFQPVSANMNIVQGGDRSDVHDYYLVGDTDPTTGEVILLNDGSPSTGEHVGQYTVPASSEPDLIASSNLEAMYSDEITLGFEQEFMDGDMKLGMRAIYRNLGRSIEDTDYNSPISKYFAANGIEASTIPSYVLANPGEDLEMTYDMNGDGTKTSILIPSSELGLPEAKRQYGALETTLSGVGGDSFFYNASYTWSHSWGNTEGLVRTDNGQDDPGWTTSYDYLGLMDHANGNLPNDRRHAFKLNGYYEISDSFTFGFNARVVSGMPINMFSVHPEGKDSCVAGSLWEDCISKYYDQASFYDEEGNPTPRGSAGETDWTTEIDLSLSYNVEVGGGDLLLKATAFNVLNADTQIAVEQIRSQYGDSGLERNPNWGMTTDRLAARYFSLEASYRF</sequence>
<evidence type="ECO:0000256" key="4">
    <source>
        <dbReference type="ARBA" id="ARBA00022692"/>
    </source>
</evidence>
<keyword evidence="4 8" id="KW-0812">Transmembrane</keyword>
<dbReference type="EMBL" id="JAKKSL010000001">
    <property type="protein sequence ID" value="MCI2282943.1"/>
    <property type="molecule type" value="Genomic_DNA"/>
</dbReference>
<dbReference type="Pfam" id="PF13620">
    <property type="entry name" value="CarboxypepD_reg"/>
    <property type="match status" value="1"/>
</dbReference>
<keyword evidence="13" id="KW-0675">Receptor</keyword>
<keyword evidence="14" id="KW-1185">Reference proteome</keyword>
<dbReference type="PANTHER" id="PTHR30069">
    <property type="entry name" value="TONB-DEPENDENT OUTER MEMBRANE RECEPTOR"/>
    <property type="match status" value="1"/>
</dbReference>
<comment type="caution">
    <text evidence="13">The sequence shown here is derived from an EMBL/GenBank/DDBJ whole genome shotgun (WGS) entry which is preliminary data.</text>
</comment>
<evidence type="ECO:0000256" key="5">
    <source>
        <dbReference type="ARBA" id="ARBA00023077"/>
    </source>
</evidence>
<evidence type="ECO:0000259" key="12">
    <source>
        <dbReference type="Pfam" id="PF07715"/>
    </source>
</evidence>
<dbReference type="Pfam" id="PF07715">
    <property type="entry name" value="Plug"/>
    <property type="match status" value="1"/>
</dbReference>
<dbReference type="SUPFAM" id="SSF56935">
    <property type="entry name" value="Porins"/>
    <property type="match status" value="1"/>
</dbReference>
<comment type="subcellular location">
    <subcellularLocation>
        <location evidence="1 8">Cell outer membrane</location>
        <topology evidence="1 8">Multi-pass membrane protein</topology>
    </subcellularLocation>
</comment>
<dbReference type="RefSeq" id="WP_242284033.1">
    <property type="nucleotide sequence ID" value="NZ_JAKKSL010000001.1"/>
</dbReference>
<keyword evidence="6 8" id="KW-0472">Membrane</keyword>
<dbReference type="PANTHER" id="PTHR30069:SF46">
    <property type="entry name" value="OAR PROTEIN"/>
    <property type="match status" value="1"/>
</dbReference>
<keyword evidence="7 8" id="KW-0998">Cell outer membrane</keyword>
<reference evidence="13" key="1">
    <citation type="submission" date="2022-01" db="EMBL/GenBank/DDBJ databases">
        <title>Colwellia maritima, isolated from seawater.</title>
        <authorList>
            <person name="Kristyanto S."/>
            <person name="Jung J."/>
            <person name="Jeon C.O."/>
        </authorList>
    </citation>
    <scope>NUCLEOTIDE SEQUENCE</scope>
    <source>
        <strain evidence="13">MSW7</strain>
    </source>
</reference>
<keyword evidence="5 9" id="KW-0798">TonB box</keyword>
<dbReference type="InterPro" id="IPR000531">
    <property type="entry name" value="Beta-barrel_TonB"/>
</dbReference>
<evidence type="ECO:0000256" key="1">
    <source>
        <dbReference type="ARBA" id="ARBA00004571"/>
    </source>
</evidence>